<dbReference type="Gene3D" id="2.40.320.10">
    <property type="entry name" value="Hypothetical Protein Pfu-838710-001"/>
    <property type="match status" value="1"/>
</dbReference>
<comment type="caution">
    <text evidence="4">The sequence shown here is derived from an EMBL/GenBank/DDBJ whole genome shotgun (WGS) entry which is preliminary data.</text>
</comment>
<dbReference type="SUPFAM" id="SSF55154">
    <property type="entry name" value="CYTH-like phosphatases"/>
    <property type="match status" value="1"/>
</dbReference>
<accession>A0A0K8NTL0</accession>
<feature type="compositionally biased region" description="Low complexity" evidence="1">
    <location>
        <begin position="423"/>
        <end position="437"/>
    </location>
</feature>
<evidence type="ECO:0000313" key="5">
    <source>
        <dbReference type="Proteomes" id="UP000037660"/>
    </source>
</evidence>
<feature type="domain" description="CYTH" evidence="2">
    <location>
        <begin position="8"/>
        <end position="214"/>
    </location>
</feature>
<gene>
    <name evidence="4" type="ORF">ISF6_0970</name>
</gene>
<dbReference type="InterPro" id="IPR007899">
    <property type="entry name" value="CHAD_dom"/>
</dbReference>
<dbReference type="InterPro" id="IPR039013">
    <property type="entry name" value="YgiF"/>
</dbReference>
<feature type="domain" description="CHAD" evidence="3">
    <location>
        <begin position="230"/>
        <end position="588"/>
    </location>
</feature>
<dbReference type="PROSITE" id="PS51708">
    <property type="entry name" value="CHAD"/>
    <property type="match status" value="1"/>
</dbReference>
<evidence type="ECO:0000313" key="4">
    <source>
        <dbReference type="EMBL" id="GAP33717.1"/>
    </source>
</evidence>
<reference evidence="4 5" key="2">
    <citation type="journal article" date="2016" name="Science">
        <title>A bacterium that degrades and assimilates poly(ethylene terephthalate).</title>
        <authorList>
            <person name="Yoshida S."/>
            <person name="Hiraga K."/>
            <person name="Takehana T."/>
            <person name="Taniguchi I."/>
            <person name="Yamaji H."/>
            <person name="Maeda Y."/>
            <person name="Toyohara K."/>
            <person name="Miyamoto K."/>
            <person name="Kimura Y."/>
            <person name="Oda K."/>
        </authorList>
    </citation>
    <scope>NUCLEOTIDE SEQUENCE [LARGE SCALE GENOMIC DNA]</scope>
    <source>
        <strain evidence="5">NBRC 110686 / TISTR 2288 / 201-F6</strain>
    </source>
</reference>
<dbReference type="PANTHER" id="PTHR39569:SF1">
    <property type="entry name" value="INORGANIC TRIPHOSPHATASE"/>
    <property type="match status" value="1"/>
</dbReference>
<dbReference type="Proteomes" id="UP000037660">
    <property type="component" value="Unassembled WGS sequence"/>
</dbReference>
<reference evidence="5" key="1">
    <citation type="submission" date="2015-07" db="EMBL/GenBank/DDBJ databases">
        <title>Discovery of a poly(ethylene terephthalate assimilation.</title>
        <authorList>
            <person name="Yoshida S."/>
            <person name="Hiraga K."/>
            <person name="Takehana T."/>
            <person name="Taniguchi I."/>
            <person name="Yamaji H."/>
            <person name="Maeda Y."/>
            <person name="Toyohara K."/>
            <person name="Miyamoto K."/>
            <person name="Kimura Y."/>
            <person name="Oda K."/>
        </authorList>
    </citation>
    <scope>NUCLEOTIDE SEQUENCE [LARGE SCALE GENOMIC DNA]</scope>
    <source>
        <strain evidence="5">NBRC 110686 / TISTR 2288 / 201-F6</strain>
    </source>
</reference>
<name>A0A0K8NTL0_PISS1</name>
<dbReference type="Gene3D" id="1.40.20.10">
    <property type="entry name" value="CHAD domain"/>
    <property type="match status" value="1"/>
</dbReference>
<dbReference type="PROSITE" id="PS51707">
    <property type="entry name" value="CYTH"/>
    <property type="match status" value="1"/>
</dbReference>
<dbReference type="Pfam" id="PF05235">
    <property type="entry name" value="CHAD"/>
    <property type="match status" value="2"/>
</dbReference>
<dbReference type="GO" id="GO:0046872">
    <property type="term" value="F:metal ion binding"/>
    <property type="evidence" value="ECO:0007669"/>
    <property type="project" value="TreeGrafter"/>
</dbReference>
<dbReference type="InterPro" id="IPR033469">
    <property type="entry name" value="CYTH-like_dom_sf"/>
</dbReference>
<dbReference type="SMART" id="SM01118">
    <property type="entry name" value="CYTH"/>
    <property type="match status" value="1"/>
</dbReference>
<proteinExistence type="predicted"/>
<evidence type="ECO:0000259" key="2">
    <source>
        <dbReference type="PROSITE" id="PS51707"/>
    </source>
</evidence>
<dbReference type="Pfam" id="PF01928">
    <property type="entry name" value="CYTH"/>
    <property type="match status" value="1"/>
</dbReference>
<evidence type="ECO:0000259" key="3">
    <source>
        <dbReference type="PROSITE" id="PS51708"/>
    </source>
</evidence>
<feature type="region of interest" description="Disordered" evidence="1">
    <location>
        <begin position="405"/>
        <end position="462"/>
    </location>
</feature>
<dbReference type="InterPro" id="IPR038186">
    <property type="entry name" value="CHAD_dom_sf"/>
</dbReference>
<dbReference type="RefSeq" id="WP_054017894.1">
    <property type="nucleotide sequence ID" value="NZ_BBYR01000002.1"/>
</dbReference>
<dbReference type="SMART" id="SM00880">
    <property type="entry name" value="CHAD"/>
    <property type="match status" value="1"/>
</dbReference>
<dbReference type="PANTHER" id="PTHR39569">
    <property type="entry name" value="INORGANIC TRIPHOSPHATASE"/>
    <property type="match status" value="1"/>
</dbReference>
<dbReference type="AlphaFoldDB" id="A0A0K8NTL0"/>
<keyword evidence="4" id="KW-0456">Lyase</keyword>
<dbReference type="EC" id="4.6.1.1" evidence="4"/>
<dbReference type="CDD" id="cd07756">
    <property type="entry name" value="CYTH-like_Pase_CHAD"/>
    <property type="match status" value="1"/>
</dbReference>
<evidence type="ECO:0000256" key="1">
    <source>
        <dbReference type="SAM" id="MobiDB-lite"/>
    </source>
</evidence>
<dbReference type="GO" id="GO:0050355">
    <property type="term" value="F:inorganic triphosphate phosphatase activity"/>
    <property type="evidence" value="ECO:0007669"/>
    <property type="project" value="InterPro"/>
</dbReference>
<keyword evidence="5" id="KW-1185">Reference proteome</keyword>
<dbReference type="EMBL" id="BBYR01000002">
    <property type="protein sequence ID" value="GAP33717.1"/>
    <property type="molecule type" value="Genomic_DNA"/>
</dbReference>
<dbReference type="InterPro" id="IPR023577">
    <property type="entry name" value="CYTH_domain"/>
</dbReference>
<dbReference type="GO" id="GO:0004016">
    <property type="term" value="F:adenylate cyclase activity"/>
    <property type="evidence" value="ECO:0007669"/>
    <property type="project" value="UniProtKB-EC"/>
</dbReference>
<sequence>MSSAAASPIEFELKFQVPEARRRAVRAWVAGRSPAAPQRLQAAYYDTPERALAEAGLALRLRHEGRHWVQTLKGAGDGGNLQREEDEQVCADGDVPAEALLPDPARHAGSAVGQRLLALLARRPEAPLACRYRTDIERLARVLHTPAGRVELAFDTGRIIASTAEQPVCELEIEALDGHPVAVLDVARRWALRHGLWLDTRSKAERGDLLARGLDQAPPTLARAPQLERRDDMRRALQRTVAACRAQVLPNASQVASGDWAPEHVHQLRVGLRRLRSALRLFAADPAAAALGAPLAEPAAQLFRRLGDARDADVLAGDIGARLAQAWRDAAGTDGDPALPGAGLPAVPAPGGTMRERADAVLRDPASQALLLDLVAVDLPPRPVPAGRPRGAAAAAVASWPVDRWDRAVRPDPDAPDADADASADAGSDAAAAAAADATRRPGDAASAAPGRHADHDPAPSLRRQLARRLDRWHRAVRRAARGFTALDEPGRHALRKRIKRLRYAGEFAGPLLGEAALRGLGPLKRAQAVLGELNDLAVAIQACREAAAHDPRAAFALGWLLARREAVLAEAPARLRPLGRSGRPFKR</sequence>
<protein>
    <submittedName>
        <fullName evidence="4">Adenylate cyclase</fullName>
        <ecNumber evidence="4">4.6.1.1</ecNumber>
    </submittedName>
</protein>
<organism evidence="4 5">
    <name type="scientific">Piscinibacter sakaiensis</name>
    <name type="common">Ideonella sakaiensis</name>
    <dbReference type="NCBI Taxonomy" id="1547922"/>
    <lineage>
        <taxon>Bacteria</taxon>
        <taxon>Pseudomonadati</taxon>
        <taxon>Pseudomonadota</taxon>
        <taxon>Betaproteobacteria</taxon>
        <taxon>Burkholderiales</taxon>
        <taxon>Sphaerotilaceae</taxon>
        <taxon>Piscinibacter</taxon>
    </lineage>
</organism>